<evidence type="ECO:0000313" key="1">
    <source>
        <dbReference type="EMBL" id="KAF2146625.1"/>
    </source>
</evidence>
<dbReference type="PANTHER" id="PTHR23416:SF54">
    <property type="entry name" value="ACETYLTRANSFERASE, CYSE_LACA_LPXA_NODL FAMILY (AFU_ORTHOLOGUE AFUA_2G08430)-RELATED"/>
    <property type="match status" value="1"/>
</dbReference>
<evidence type="ECO:0000313" key="2">
    <source>
        <dbReference type="Proteomes" id="UP000799438"/>
    </source>
</evidence>
<sequence length="124" mass="13109">YAKPPLYIDYGTNLHIGSSTFINRNFTVLDTPVLPVSIGERCLIGPNVSIYAVSHPLDWQERNGPLGAPSLASEVRIEDDVWIGGGVIIMPGVKIGKGCVIGAGSVVTKVHKTCSGLYPSGCKS</sequence>
<dbReference type="GO" id="GO:0008374">
    <property type="term" value="F:O-acyltransferase activity"/>
    <property type="evidence" value="ECO:0007669"/>
    <property type="project" value="TreeGrafter"/>
</dbReference>
<dbReference type="Pfam" id="PF00132">
    <property type="entry name" value="Hexapep"/>
    <property type="match status" value="1"/>
</dbReference>
<dbReference type="OrthoDB" id="25818at2759"/>
<protein>
    <submittedName>
        <fullName evidence="1">Uncharacterized protein</fullName>
    </submittedName>
</protein>
<proteinExistence type="predicted"/>
<dbReference type="SUPFAM" id="SSF51161">
    <property type="entry name" value="Trimeric LpxA-like enzymes"/>
    <property type="match status" value="1"/>
</dbReference>
<organism evidence="1 2">
    <name type="scientific">Aplosporella prunicola CBS 121167</name>
    <dbReference type="NCBI Taxonomy" id="1176127"/>
    <lineage>
        <taxon>Eukaryota</taxon>
        <taxon>Fungi</taxon>
        <taxon>Dikarya</taxon>
        <taxon>Ascomycota</taxon>
        <taxon>Pezizomycotina</taxon>
        <taxon>Dothideomycetes</taxon>
        <taxon>Dothideomycetes incertae sedis</taxon>
        <taxon>Botryosphaeriales</taxon>
        <taxon>Aplosporellaceae</taxon>
        <taxon>Aplosporella</taxon>
    </lineage>
</organism>
<gene>
    <name evidence="1" type="ORF">K452DRAFT_218838</name>
</gene>
<dbReference type="Gene3D" id="2.160.10.10">
    <property type="entry name" value="Hexapeptide repeat proteins"/>
    <property type="match status" value="1"/>
</dbReference>
<accession>A0A6A6BTM8</accession>
<dbReference type="EMBL" id="ML995475">
    <property type="protein sequence ID" value="KAF2146625.1"/>
    <property type="molecule type" value="Genomic_DNA"/>
</dbReference>
<feature type="non-terminal residue" evidence="1">
    <location>
        <position position="1"/>
    </location>
</feature>
<dbReference type="InterPro" id="IPR051159">
    <property type="entry name" value="Hexapeptide_acetyltransf"/>
</dbReference>
<dbReference type="RefSeq" id="XP_033402334.1">
    <property type="nucleotide sequence ID" value="XM_033536382.1"/>
</dbReference>
<reference evidence="1" key="1">
    <citation type="journal article" date="2020" name="Stud. Mycol.">
        <title>101 Dothideomycetes genomes: a test case for predicting lifestyles and emergence of pathogens.</title>
        <authorList>
            <person name="Haridas S."/>
            <person name="Albert R."/>
            <person name="Binder M."/>
            <person name="Bloem J."/>
            <person name="Labutti K."/>
            <person name="Salamov A."/>
            <person name="Andreopoulos B."/>
            <person name="Baker S."/>
            <person name="Barry K."/>
            <person name="Bills G."/>
            <person name="Bluhm B."/>
            <person name="Cannon C."/>
            <person name="Castanera R."/>
            <person name="Culley D."/>
            <person name="Daum C."/>
            <person name="Ezra D."/>
            <person name="Gonzalez J."/>
            <person name="Henrissat B."/>
            <person name="Kuo A."/>
            <person name="Liang C."/>
            <person name="Lipzen A."/>
            <person name="Lutzoni F."/>
            <person name="Magnuson J."/>
            <person name="Mondo S."/>
            <person name="Nolan M."/>
            <person name="Ohm R."/>
            <person name="Pangilinan J."/>
            <person name="Park H.-J."/>
            <person name="Ramirez L."/>
            <person name="Alfaro M."/>
            <person name="Sun H."/>
            <person name="Tritt A."/>
            <person name="Yoshinaga Y."/>
            <person name="Zwiers L.-H."/>
            <person name="Turgeon B."/>
            <person name="Goodwin S."/>
            <person name="Spatafora J."/>
            <person name="Crous P."/>
            <person name="Grigoriev I."/>
        </authorList>
    </citation>
    <scope>NUCLEOTIDE SEQUENCE</scope>
    <source>
        <strain evidence="1">CBS 121167</strain>
    </source>
</reference>
<dbReference type="GeneID" id="54293878"/>
<dbReference type="Proteomes" id="UP000799438">
    <property type="component" value="Unassembled WGS sequence"/>
</dbReference>
<dbReference type="PANTHER" id="PTHR23416">
    <property type="entry name" value="SIALIC ACID SYNTHASE-RELATED"/>
    <property type="match status" value="1"/>
</dbReference>
<dbReference type="InterPro" id="IPR001451">
    <property type="entry name" value="Hexapep"/>
</dbReference>
<name>A0A6A6BTM8_9PEZI</name>
<dbReference type="AlphaFoldDB" id="A0A6A6BTM8"/>
<keyword evidence="2" id="KW-1185">Reference proteome</keyword>
<dbReference type="Pfam" id="PF14602">
    <property type="entry name" value="Hexapep_2"/>
    <property type="match status" value="1"/>
</dbReference>
<dbReference type="InterPro" id="IPR011004">
    <property type="entry name" value="Trimer_LpxA-like_sf"/>
</dbReference>